<evidence type="ECO:0000313" key="2">
    <source>
        <dbReference type="EMBL" id="KAE8237318.1"/>
    </source>
</evidence>
<feature type="region of interest" description="Disordered" evidence="1">
    <location>
        <begin position="91"/>
        <end position="224"/>
    </location>
</feature>
<feature type="compositionally biased region" description="Low complexity" evidence="1">
    <location>
        <begin position="191"/>
        <end position="205"/>
    </location>
</feature>
<reference evidence="2" key="2">
    <citation type="journal article" date="2019" name="IMA Fungus">
        <title>Genome sequencing and comparison of five Tilletia species to identify candidate genes for the detection of regulated species infecting wheat.</title>
        <authorList>
            <person name="Nguyen H.D.T."/>
            <person name="Sultana T."/>
            <person name="Kesanakurti P."/>
            <person name="Hambleton S."/>
        </authorList>
    </citation>
    <scope>NUCLEOTIDE SEQUENCE</scope>
    <source>
        <strain evidence="2">DAOMC 236426</strain>
    </source>
</reference>
<proteinExistence type="predicted"/>
<organism evidence="2 3">
    <name type="scientific">Tilletia controversa</name>
    <name type="common">dwarf bunt fungus</name>
    <dbReference type="NCBI Taxonomy" id="13291"/>
    <lineage>
        <taxon>Eukaryota</taxon>
        <taxon>Fungi</taxon>
        <taxon>Dikarya</taxon>
        <taxon>Basidiomycota</taxon>
        <taxon>Ustilaginomycotina</taxon>
        <taxon>Exobasidiomycetes</taxon>
        <taxon>Tilletiales</taxon>
        <taxon>Tilletiaceae</taxon>
        <taxon>Tilletia</taxon>
    </lineage>
</organism>
<feature type="compositionally biased region" description="Gly residues" evidence="1">
    <location>
        <begin position="163"/>
        <end position="173"/>
    </location>
</feature>
<accession>A0A8X7MIY5</accession>
<gene>
    <name evidence="2" type="ORF">A4X06_0g9267</name>
</gene>
<feature type="compositionally biased region" description="Low complexity" evidence="1">
    <location>
        <begin position="131"/>
        <end position="147"/>
    </location>
</feature>
<name>A0A8X7MIY5_9BASI</name>
<dbReference type="AlphaFoldDB" id="A0A8X7MIY5"/>
<feature type="compositionally biased region" description="Basic and acidic residues" evidence="1">
    <location>
        <begin position="212"/>
        <end position="224"/>
    </location>
</feature>
<feature type="compositionally biased region" description="Basic and acidic residues" evidence="1">
    <location>
        <begin position="91"/>
        <end position="103"/>
    </location>
</feature>
<sequence length="301" mass="32908">MEAHTVFGPSMSADQRAQAWLDTVADVNKWNKQNPRKGGRFPTRTVDGCDNKWRKKLYGAIRAGESASKIASGPTEDDDALMATCQTLKDQWDQQVRDETVKREAKKKAKNPDLAKAINARDKATNSLSYSKTAPPSSTTDASSSKTPLPPSDPSAPDAEQEGTGGDGGGELGGSDKGKSTTRLRTRKSDASSAELTAAVAAMSSRQLAAADKAREQQQQQHDETLRLADKARALQRQEHRERLAREDRRLGLEERALKGKEKQEDRFSSLEDEVKQLGAAVTEAGNTSKQVLDYLKDKLQ</sequence>
<keyword evidence="3" id="KW-1185">Reference proteome</keyword>
<dbReference type="Proteomes" id="UP000077684">
    <property type="component" value="Unassembled WGS sequence"/>
</dbReference>
<evidence type="ECO:0000313" key="3">
    <source>
        <dbReference type="Proteomes" id="UP000077684"/>
    </source>
</evidence>
<protein>
    <submittedName>
        <fullName evidence="2">Uncharacterized protein</fullName>
    </submittedName>
</protein>
<reference evidence="2" key="1">
    <citation type="submission" date="2016-04" db="EMBL/GenBank/DDBJ databases">
        <authorList>
            <person name="Nguyen H.D."/>
            <person name="Samba Siva P."/>
            <person name="Cullis J."/>
            <person name="Levesque C.A."/>
            <person name="Hambleton S."/>
        </authorList>
    </citation>
    <scope>NUCLEOTIDE SEQUENCE</scope>
    <source>
        <strain evidence="2">DAOMC 236426</strain>
    </source>
</reference>
<comment type="caution">
    <text evidence="2">The sequence shown here is derived from an EMBL/GenBank/DDBJ whole genome shotgun (WGS) entry which is preliminary data.</text>
</comment>
<evidence type="ECO:0000256" key="1">
    <source>
        <dbReference type="SAM" id="MobiDB-lite"/>
    </source>
</evidence>
<dbReference type="EMBL" id="LWDE02002565">
    <property type="protein sequence ID" value="KAE8237318.1"/>
    <property type="molecule type" value="Genomic_DNA"/>
</dbReference>